<dbReference type="GO" id="GO:0140662">
    <property type="term" value="F:ATP-dependent protein folding chaperone"/>
    <property type="evidence" value="ECO:0007669"/>
    <property type="project" value="InterPro"/>
</dbReference>
<name>A0A804UK88_MAIZE</name>
<dbReference type="PRINTS" id="PR00301">
    <property type="entry name" value="HEATSHOCK70"/>
</dbReference>
<dbReference type="PANTHER" id="PTHR19375">
    <property type="entry name" value="HEAT SHOCK PROTEIN 70KDA"/>
    <property type="match status" value="1"/>
</dbReference>
<dbReference type="GO" id="GO:0005524">
    <property type="term" value="F:ATP binding"/>
    <property type="evidence" value="ECO:0007669"/>
    <property type="project" value="UniProtKB-KW"/>
</dbReference>
<dbReference type="Gene3D" id="3.90.640.10">
    <property type="entry name" value="Actin, Chain A, domain 4"/>
    <property type="match status" value="1"/>
</dbReference>
<accession>A0A804UK88</accession>
<dbReference type="InterPro" id="IPR018181">
    <property type="entry name" value="Heat_shock_70_CS"/>
</dbReference>
<keyword evidence="3" id="KW-0256">Endoplasmic reticulum</keyword>
<sequence length="112" mass="12042">LGKKINDAVVTIPAYFNDAQRQATKDAGVIAGLNVARIINEPTVAAIAYGLDKKGGEKNILVFDLGGGTFDVSILTIDNGVFEVLATNGDTHLGGEDFDQRIMEYFIKLIKK</sequence>
<dbReference type="Gramene" id="Zm00001eb395140_T001">
    <property type="protein sequence ID" value="Zm00001eb395140_P001"/>
    <property type="gene ID" value="Zm00001eb395140"/>
</dbReference>
<evidence type="ECO:0008006" key="8">
    <source>
        <dbReference type="Google" id="ProtNLM"/>
    </source>
</evidence>
<dbReference type="SUPFAM" id="SSF53067">
    <property type="entry name" value="Actin-like ATPase domain"/>
    <property type="match status" value="1"/>
</dbReference>
<organism evidence="5 6">
    <name type="scientific">Zea mays</name>
    <name type="common">Maize</name>
    <dbReference type="NCBI Taxonomy" id="4577"/>
    <lineage>
        <taxon>Eukaryota</taxon>
        <taxon>Viridiplantae</taxon>
        <taxon>Streptophyta</taxon>
        <taxon>Embryophyta</taxon>
        <taxon>Tracheophyta</taxon>
        <taxon>Spermatophyta</taxon>
        <taxon>Magnoliopsida</taxon>
        <taxon>Liliopsida</taxon>
        <taxon>Poales</taxon>
        <taxon>Poaceae</taxon>
        <taxon>PACMAD clade</taxon>
        <taxon>Panicoideae</taxon>
        <taxon>Andropogonodae</taxon>
        <taxon>Andropogoneae</taxon>
        <taxon>Tripsacinae</taxon>
        <taxon>Zea</taxon>
    </lineage>
</organism>
<dbReference type="FunFam" id="3.30.420.40:FF:000028">
    <property type="entry name" value="heat shock 70 kDa protein-like"/>
    <property type="match status" value="1"/>
</dbReference>
<dbReference type="AlphaFoldDB" id="A0A804UK88"/>
<reference evidence="5" key="2">
    <citation type="submission" date="2019-07" db="EMBL/GenBank/DDBJ databases">
        <authorList>
            <person name="Seetharam A."/>
            <person name="Woodhouse M."/>
            <person name="Cannon E."/>
        </authorList>
    </citation>
    <scope>NUCLEOTIDE SEQUENCE [LARGE SCALE GENOMIC DNA]</scope>
    <source>
        <strain evidence="5">cv. B73</strain>
    </source>
</reference>
<dbReference type="PROSITE" id="PS00329">
    <property type="entry name" value="HSP70_2"/>
    <property type="match status" value="1"/>
</dbReference>
<keyword evidence="7" id="KW-1267">Proteomics identification</keyword>
<evidence type="ECO:0000313" key="5">
    <source>
        <dbReference type="EnsemblPlants" id="Zm00001eb395140_P001"/>
    </source>
</evidence>
<reference evidence="6" key="1">
    <citation type="journal article" date="2009" name="Science">
        <title>The B73 maize genome: complexity, diversity, and dynamics.</title>
        <authorList>
            <person name="Schnable P.S."/>
            <person name="Ware D."/>
            <person name="Fulton R.S."/>
            <person name="Stein J.C."/>
            <person name="Wei F."/>
            <person name="Pasternak S."/>
            <person name="Liang C."/>
            <person name="Zhang J."/>
            <person name="Fulton L."/>
            <person name="Graves T.A."/>
            <person name="Minx P."/>
            <person name="Reily A.D."/>
            <person name="Courtney L."/>
            <person name="Kruchowski S.S."/>
            <person name="Tomlinson C."/>
            <person name="Strong C."/>
            <person name="Delehaunty K."/>
            <person name="Fronick C."/>
            <person name="Courtney B."/>
            <person name="Rock S.M."/>
            <person name="Belter E."/>
            <person name="Du F."/>
            <person name="Kim K."/>
            <person name="Abbott R.M."/>
            <person name="Cotton M."/>
            <person name="Levy A."/>
            <person name="Marchetto P."/>
            <person name="Ochoa K."/>
            <person name="Jackson S.M."/>
            <person name="Gillam B."/>
            <person name="Chen W."/>
            <person name="Yan L."/>
            <person name="Higginbotham J."/>
            <person name="Cardenas M."/>
            <person name="Waligorski J."/>
            <person name="Applebaum E."/>
            <person name="Phelps L."/>
            <person name="Falcone J."/>
            <person name="Kanchi K."/>
            <person name="Thane T."/>
            <person name="Scimone A."/>
            <person name="Thane N."/>
            <person name="Henke J."/>
            <person name="Wang T."/>
            <person name="Ruppert J."/>
            <person name="Shah N."/>
            <person name="Rotter K."/>
            <person name="Hodges J."/>
            <person name="Ingenthron E."/>
            <person name="Cordes M."/>
            <person name="Kohlberg S."/>
            <person name="Sgro J."/>
            <person name="Delgado B."/>
            <person name="Mead K."/>
            <person name="Chinwalla A."/>
            <person name="Leonard S."/>
            <person name="Crouse K."/>
            <person name="Collura K."/>
            <person name="Kudrna D."/>
            <person name="Currie J."/>
            <person name="He R."/>
            <person name="Angelova A."/>
            <person name="Rajasekar S."/>
            <person name="Mueller T."/>
            <person name="Lomeli R."/>
            <person name="Scara G."/>
            <person name="Ko A."/>
            <person name="Delaney K."/>
            <person name="Wissotski M."/>
            <person name="Lopez G."/>
            <person name="Campos D."/>
            <person name="Braidotti M."/>
            <person name="Ashley E."/>
            <person name="Golser W."/>
            <person name="Kim H."/>
            <person name="Lee S."/>
            <person name="Lin J."/>
            <person name="Dujmic Z."/>
            <person name="Kim W."/>
            <person name="Talag J."/>
            <person name="Zuccolo A."/>
            <person name="Fan C."/>
            <person name="Sebastian A."/>
            <person name="Kramer M."/>
            <person name="Spiegel L."/>
            <person name="Nascimento L."/>
            <person name="Zutavern T."/>
            <person name="Miller B."/>
            <person name="Ambroise C."/>
            <person name="Muller S."/>
            <person name="Spooner W."/>
            <person name="Narechania A."/>
            <person name="Ren L."/>
            <person name="Wei S."/>
            <person name="Kumari S."/>
            <person name="Faga B."/>
            <person name="Levy M.J."/>
            <person name="McMahan L."/>
            <person name="Van Buren P."/>
            <person name="Vaughn M.W."/>
            <person name="Ying K."/>
            <person name="Yeh C.-T."/>
            <person name="Emrich S.J."/>
            <person name="Jia Y."/>
            <person name="Kalyanaraman A."/>
            <person name="Hsia A.-P."/>
            <person name="Barbazuk W.B."/>
            <person name="Baucom R.S."/>
            <person name="Brutnell T.P."/>
            <person name="Carpita N.C."/>
            <person name="Chaparro C."/>
            <person name="Chia J.-M."/>
            <person name="Deragon J.-M."/>
            <person name="Estill J.C."/>
            <person name="Fu Y."/>
            <person name="Jeddeloh J.A."/>
            <person name="Han Y."/>
            <person name="Lee H."/>
            <person name="Li P."/>
            <person name="Lisch D.R."/>
            <person name="Liu S."/>
            <person name="Liu Z."/>
            <person name="Nagel D.H."/>
            <person name="McCann M.C."/>
            <person name="SanMiguel P."/>
            <person name="Myers A.M."/>
            <person name="Nettleton D."/>
            <person name="Nguyen J."/>
            <person name="Penning B.W."/>
            <person name="Ponnala L."/>
            <person name="Schneider K.L."/>
            <person name="Schwartz D.C."/>
            <person name="Sharma A."/>
            <person name="Soderlund C."/>
            <person name="Springer N.M."/>
            <person name="Sun Q."/>
            <person name="Wang H."/>
            <person name="Waterman M."/>
            <person name="Westerman R."/>
            <person name="Wolfgruber T.K."/>
            <person name="Yang L."/>
            <person name="Yu Y."/>
            <person name="Zhang L."/>
            <person name="Zhou S."/>
            <person name="Zhu Q."/>
            <person name="Bennetzen J.L."/>
            <person name="Dawe R.K."/>
            <person name="Jiang J."/>
            <person name="Jiang N."/>
            <person name="Presting G.G."/>
            <person name="Wessler S.R."/>
            <person name="Aluru S."/>
            <person name="Martienssen R.A."/>
            <person name="Clifton S.W."/>
            <person name="McCombie W.R."/>
            <person name="Wing R.A."/>
            <person name="Wilson R.K."/>
        </authorList>
    </citation>
    <scope>NUCLEOTIDE SEQUENCE [LARGE SCALE GENOMIC DNA]</scope>
    <source>
        <strain evidence="6">cv. B73</strain>
    </source>
</reference>
<dbReference type="Proteomes" id="UP000007305">
    <property type="component" value="Chromosome 9"/>
</dbReference>
<dbReference type="Gene3D" id="3.30.420.40">
    <property type="match status" value="2"/>
</dbReference>
<evidence type="ECO:0007829" key="7">
    <source>
        <dbReference type="PeptideAtlas" id="A0A804UK88"/>
    </source>
</evidence>
<dbReference type="EnsemblPlants" id="Zm00001eb395140_T001">
    <property type="protein sequence ID" value="Zm00001eb395140_P001"/>
    <property type="gene ID" value="Zm00001eb395140"/>
</dbReference>
<keyword evidence="4" id="KW-0067">ATP-binding</keyword>
<dbReference type="InParanoid" id="A0A804UK88"/>
<dbReference type="FunFam" id="3.30.420.40:FF:000020">
    <property type="entry name" value="Chaperone protein HscA homolog"/>
    <property type="match status" value="1"/>
</dbReference>
<keyword evidence="6" id="KW-1185">Reference proteome</keyword>
<evidence type="ECO:0000256" key="4">
    <source>
        <dbReference type="ARBA" id="ARBA00022840"/>
    </source>
</evidence>
<proteinExistence type="evidence at protein level"/>
<evidence type="ECO:0000256" key="2">
    <source>
        <dbReference type="ARBA" id="ARBA00022741"/>
    </source>
</evidence>
<keyword evidence="2" id="KW-0547">Nucleotide-binding</keyword>
<evidence type="ECO:0000313" key="6">
    <source>
        <dbReference type="Proteomes" id="UP000007305"/>
    </source>
</evidence>
<evidence type="ECO:0000256" key="1">
    <source>
        <dbReference type="ARBA" id="ARBA00007381"/>
    </source>
</evidence>
<dbReference type="InterPro" id="IPR043129">
    <property type="entry name" value="ATPase_NBD"/>
</dbReference>
<protein>
    <recommendedName>
        <fullName evidence="8">Heat shock protein 70</fullName>
    </recommendedName>
</protein>
<dbReference type="Pfam" id="PF00012">
    <property type="entry name" value="HSP70"/>
    <property type="match status" value="1"/>
</dbReference>
<dbReference type="InterPro" id="IPR013126">
    <property type="entry name" value="Hsp_70_fam"/>
</dbReference>
<comment type="similarity">
    <text evidence="1">Belongs to the heat shock protein 70 family.</text>
</comment>
<evidence type="ECO:0000256" key="3">
    <source>
        <dbReference type="ARBA" id="ARBA00022824"/>
    </source>
</evidence>
<reference evidence="5" key="3">
    <citation type="submission" date="2021-05" db="UniProtKB">
        <authorList>
            <consortium name="EnsemblPlants"/>
        </authorList>
    </citation>
    <scope>IDENTIFICATION</scope>
    <source>
        <strain evidence="5">cv. B73</strain>
    </source>
</reference>